<dbReference type="SUPFAM" id="SSF52540">
    <property type="entry name" value="P-loop containing nucleoside triphosphate hydrolases"/>
    <property type="match status" value="1"/>
</dbReference>
<dbReference type="InterPro" id="IPR052215">
    <property type="entry name" value="Plant_ABCG"/>
</dbReference>
<evidence type="ECO:0000313" key="5">
    <source>
        <dbReference type="Proteomes" id="UP000237000"/>
    </source>
</evidence>
<dbReference type="Pfam" id="PF00005">
    <property type="entry name" value="ABC_tran"/>
    <property type="match status" value="1"/>
</dbReference>
<reference evidence="5" key="1">
    <citation type="submission" date="2016-06" db="EMBL/GenBank/DDBJ databases">
        <title>Parallel loss of symbiosis genes in relatives of nitrogen-fixing non-legume Parasponia.</title>
        <authorList>
            <person name="Van Velzen R."/>
            <person name="Holmer R."/>
            <person name="Bu F."/>
            <person name="Rutten L."/>
            <person name="Van Zeijl A."/>
            <person name="Liu W."/>
            <person name="Santuari L."/>
            <person name="Cao Q."/>
            <person name="Sharma T."/>
            <person name="Shen D."/>
            <person name="Roswanjaya Y."/>
            <person name="Wardhani T."/>
            <person name="Kalhor M.S."/>
            <person name="Jansen J."/>
            <person name="Van den Hoogen J."/>
            <person name="Gungor B."/>
            <person name="Hartog M."/>
            <person name="Hontelez J."/>
            <person name="Verver J."/>
            <person name="Yang W.-C."/>
            <person name="Schijlen E."/>
            <person name="Repin R."/>
            <person name="Schilthuizen M."/>
            <person name="Schranz E."/>
            <person name="Heidstra R."/>
            <person name="Miyata K."/>
            <person name="Fedorova E."/>
            <person name="Kohlen W."/>
            <person name="Bisseling T."/>
            <person name="Smit S."/>
            <person name="Geurts R."/>
        </authorList>
    </citation>
    <scope>NUCLEOTIDE SEQUENCE [LARGE SCALE GENOMIC DNA]</scope>
    <source>
        <strain evidence="5">cv. RG33-2</strain>
    </source>
</reference>
<dbReference type="Proteomes" id="UP000237000">
    <property type="component" value="Unassembled WGS sequence"/>
</dbReference>
<comment type="caution">
    <text evidence="4">The sequence shown here is derived from an EMBL/GenBank/DDBJ whole genome shotgun (WGS) entry which is preliminary data.</text>
</comment>
<feature type="domain" description="ABC transporter" evidence="3">
    <location>
        <begin position="67"/>
        <end position="116"/>
    </location>
</feature>
<dbReference type="EMBL" id="JXTC01000206">
    <property type="protein sequence ID" value="PON81912.1"/>
    <property type="molecule type" value="Genomic_DNA"/>
</dbReference>
<keyword evidence="5" id="KW-1185">Reference proteome</keyword>
<dbReference type="PANTHER" id="PTHR48042:SF1">
    <property type="entry name" value="ABC TRANSPORTER G FAMILY MEMBER 11-LIKE"/>
    <property type="match status" value="1"/>
</dbReference>
<evidence type="ECO:0000313" key="4">
    <source>
        <dbReference type="EMBL" id="PON81912.1"/>
    </source>
</evidence>
<dbReference type="PANTHER" id="PTHR48042">
    <property type="entry name" value="ABC TRANSPORTER G FAMILY MEMBER 11"/>
    <property type="match status" value="1"/>
</dbReference>
<protein>
    <submittedName>
        <fullName evidence="4">ABC transporter-like</fullName>
    </submittedName>
</protein>
<comment type="similarity">
    <text evidence="1">Belongs to the ABC transporter superfamily. ABCG family. Eye pigment precursor importer (TC 3.A.1.204) subfamily.</text>
</comment>
<evidence type="ECO:0000256" key="1">
    <source>
        <dbReference type="ARBA" id="ARBA00005814"/>
    </source>
</evidence>
<dbReference type="InterPro" id="IPR027417">
    <property type="entry name" value="P-loop_NTPase"/>
</dbReference>
<dbReference type="InterPro" id="IPR003439">
    <property type="entry name" value="ABC_transporter-like_ATP-bd"/>
</dbReference>
<dbReference type="GO" id="GO:0005524">
    <property type="term" value="F:ATP binding"/>
    <property type="evidence" value="ECO:0007669"/>
    <property type="project" value="InterPro"/>
</dbReference>
<gene>
    <name evidence="4" type="ORF">TorRG33x02_223330</name>
</gene>
<organism evidence="4 5">
    <name type="scientific">Trema orientale</name>
    <name type="common">Charcoal tree</name>
    <name type="synonym">Celtis orientalis</name>
    <dbReference type="NCBI Taxonomy" id="63057"/>
    <lineage>
        <taxon>Eukaryota</taxon>
        <taxon>Viridiplantae</taxon>
        <taxon>Streptophyta</taxon>
        <taxon>Embryophyta</taxon>
        <taxon>Tracheophyta</taxon>
        <taxon>Spermatophyta</taxon>
        <taxon>Magnoliopsida</taxon>
        <taxon>eudicotyledons</taxon>
        <taxon>Gunneridae</taxon>
        <taxon>Pentapetalae</taxon>
        <taxon>rosids</taxon>
        <taxon>fabids</taxon>
        <taxon>Rosales</taxon>
        <taxon>Cannabaceae</taxon>
        <taxon>Trema</taxon>
    </lineage>
</organism>
<sequence>MASVPSSTSICSLEITRAVEIETANRDSNSVDDGTRPAEADHGVFLTWEDPWVTVSTGKNGNKPILQALTGYAKPGELLAIMGPSGCGKPTLLDALAGRLGSNTRQTGEILINGHKRTLAYGTSVYI</sequence>
<accession>A0A2P5E8P1</accession>
<dbReference type="STRING" id="63057.A0A2P5E8P1"/>
<proteinExistence type="inferred from homology"/>
<dbReference type="GO" id="GO:0016887">
    <property type="term" value="F:ATP hydrolysis activity"/>
    <property type="evidence" value="ECO:0007669"/>
    <property type="project" value="InterPro"/>
</dbReference>
<evidence type="ECO:0000259" key="3">
    <source>
        <dbReference type="Pfam" id="PF00005"/>
    </source>
</evidence>
<keyword evidence="2" id="KW-0813">Transport</keyword>
<evidence type="ECO:0000256" key="2">
    <source>
        <dbReference type="ARBA" id="ARBA00022448"/>
    </source>
</evidence>
<dbReference type="InParanoid" id="A0A2P5E8P1"/>
<dbReference type="OrthoDB" id="1714495at2759"/>
<name>A0A2P5E8P1_TREOI</name>
<dbReference type="Gene3D" id="3.40.50.300">
    <property type="entry name" value="P-loop containing nucleotide triphosphate hydrolases"/>
    <property type="match status" value="1"/>
</dbReference>
<dbReference type="AlphaFoldDB" id="A0A2P5E8P1"/>